<accession>A0A0F4G881</accession>
<dbReference type="STRING" id="1047168.A0A0F4G881"/>
<organism evidence="1 2">
    <name type="scientific">Zymoseptoria brevis</name>
    <dbReference type="NCBI Taxonomy" id="1047168"/>
    <lineage>
        <taxon>Eukaryota</taxon>
        <taxon>Fungi</taxon>
        <taxon>Dikarya</taxon>
        <taxon>Ascomycota</taxon>
        <taxon>Pezizomycotina</taxon>
        <taxon>Dothideomycetes</taxon>
        <taxon>Dothideomycetidae</taxon>
        <taxon>Mycosphaerellales</taxon>
        <taxon>Mycosphaerellaceae</taxon>
        <taxon>Zymoseptoria</taxon>
    </lineage>
</organism>
<keyword evidence="2" id="KW-1185">Reference proteome</keyword>
<protein>
    <submittedName>
        <fullName evidence="1">Uncharacterized protein</fullName>
    </submittedName>
</protein>
<proteinExistence type="predicted"/>
<dbReference type="EMBL" id="LAFY01004320">
    <property type="protein sequence ID" value="KJX93227.1"/>
    <property type="molecule type" value="Genomic_DNA"/>
</dbReference>
<reference evidence="1 2" key="1">
    <citation type="submission" date="2015-03" db="EMBL/GenBank/DDBJ databases">
        <title>RNA-seq based gene annotation and comparative genomics of four Zymoseptoria species reveal species-specific pathogenicity related genes and transposable element activity.</title>
        <authorList>
            <person name="Grandaubert J."/>
            <person name="Bhattacharyya A."/>
            <person name="Stukenbrock E.H."/>
        </authorList>
    </citation>
    <scope>NUCLEOTIDE SEQUENCE [LARGE SCALE GENOMIC DNA]</scope>
    <source>
        <strain evidence="1 2">Zb18110</strain>
    </source>
</reference>
<evidence type="ECO:0000313" key="1">
    <source>
        <dbReference type="EMBL" id="KJX93227.1"/>
    </source>
</evidence>
<gene>
    <name evidence="1" type="ORF">TI39_contig4361g00003</name>
</gene>
<dbReference type="AlphaFoldDB" id="A0A0F4G881"/>
<comment type="caution">
    <text evidence="1">The sequence shown here is derived from an EMBL/GenBank/DDBJ whole genome shotgun (WGS) entry which is preliminary data.</text>
</comment>
<evidence type="ECO:0000313" key="2">
    <source>
        <dbReference type="Proteomes" id="UP000033647"/>
    </source>
</evidence>
<sequence>KDWTCFPAKKAYLKRCQHLLKEGARKFSGPFNLTTDNGTMLIFSPEYIDAINEQESLGFPEYAIRNLNLKG</sequence>
<dbReference type="Proteomes" id="UP000033647">
    <property type="component" value="Unassembled WGS sequence"/>
</dbReference>
<name>A0A0F4G881_9PEZI</name>
<feature type="non-terminal residue" evidence="1">
    <location>
        <position position="1"/>
    </location>
</feature>